<evidence type="ECO:0000313" key="2">
    <source>
        <dbReference type="Proteomes" id="UP001163687"/>
    </source>
</evidence>
<dbReference type="SUPFAM" id="SSF56266">
    <property type="entry name" value="DmpA/ArgJ-like"/>
    <property type="match status" value="1"/>
</dbReference>
<reference evidence="1" key="1">
    <citation type="submission" date="2022-03" db="EMBL/GenBank/DDBJ databases">
        <title>Complete genome sequence of Caldinitratiruptor microaerophilus.</title>
        <authorList>
            <person name="Mukaiyama R."/>
            <person name="Nishiyama T."/>
            <person name="Ueda K."/>
        </authorList>
    </citation>
    <scope>NUCLEOTIDE SEQUENCE</scope>
    <source>
        <strain evidence="1">JCM 16183</strain>
    </source>
</reference>
<keyword evidence="2" id="KW-1185">Reference proteome</keyword>
<dbReference type="Gene3D" id="3.60.70.12">
    <property type="entry name" value="L-amino peptidase D-ALA esterase/amidase"/>
    <property type="match status" value="1"/>
</dbReference>
<dbReference type="KEGG" id="cmic:caldi_12040"/>
<dbReference type="EMBL" id="AP025628">
    <property type="protein sequence ID" value="BDG60114.1"/>
    <property type="molecule type" value="Genomic_DNA"/>
</dbReference>
<dbReference type="AlphaFoldDB" id="A0AA35CKD0"/>
<sequence>MTDRENLTGVRVIIPEGGASAGIAALGDGPSSVETEGLAPENHGPLVHAVVLTGGSRFGLASTTGVRQYNTWRSRAAAPTTGLALCP</sequence>
<protein>
    <submittedName>
        <fullName evidence="1">Uncharacterized protein</fullName>
    </submittedName>
</protein>
<accession>A0AA35CKD0</accession>
<proteinExistence type="predicted"/>
<gene>
    <name evidence="1" type="ORF">caldi_12040</name>
</gene>
<dbReference type="InterPro" id="IPR016117">
    <property type="entry name" value="ArgJ-like_dom_sf"/>
</dbReference>
<organism evidence="1 2">
    <name type="scientific">Caldinitratiruptor microaerophilus</name>
    <dbReference type="NCBI Taxonomy" id="671077"/>
    <lineage>
        <taxon>Bacteria</taxon>
        <taxon>Bacillati</taxon>
        <taxon>Bacillota</taxon>
        <taxon>Clostridia</taxon>
        <taxon>Eubacteriales</taxon>
        <taxon>Symbiobacteriaceae</taxon>
        <taxon>Caldinitratiruptor</taxon>
    </lineage>
</organism>
<evidence type="ECO:0000313" key="1">
    <source>
        <dbReference type="EMBL" id="BDG60114.1"/>
    </source>
</evidence>
<name>A0AA35CKD0_9FIRM</name>
<dbReference type="Proteomes" id="UP001163687">
    <property type="component" value="Chromosome"/>
</dbReference>